<evidence type="ECO:0000313" key="6">
    <source>
        <dbReference type="Proteomes" id="UP000606922"/>
    </source>
</evidence>
<dbReference type="RefSeq" id="WP_229733170.1">
    <property type="nucleotide sequence ID" value="NZ_BMGB01000001.1"/>
</dbReference>
<proteinExistence type="predicted"/>
<dbReference type="GO" id="GO:0009103">
    <property type="term" value="P:lipopolysaccharide biosynthetic process"/>
    <property type="evidence" value="ECO:0007669"/>
    <property type="project" value="TreeGrafter"/>
</dbReference>
<evidence type="ECO:0000256" key="1">
    <source>
        <dbReference type="ARBA" id="ARBA00022676"/>
    </source>
</evidence>
<dbReference type="GO" id="GO:0016757">
    <property type="term" value="F:glycosyltransferase activity"/>
    <property type="evidence" value="ECO:0007669"/>
    <property type="project" value="UniProtKB-KW"/>
</dbReference>
<keyword evidence="2 5" id="KW-0808">Transferase</keyword>
<evidence type="ECO:0000259" key="4">
    <source>
        <dbReference type="Pfam" id="PF13439"/>
    </source>
</evidence>
<reference evidence="5" key="1">
    <citation type="journal article" date="2014" name="Int. J. Syst. Evol. Microbiol.">
        <title>Complete genome sequence of Corynebacterium casei LMG S-19264T (=DSM 44701T), isolated from a smear-ripened cheese.</title>
        <authorList>
            <consortium name="US DOE Joint Genome Institute (JGI-PGF)"/>
            <person name="Walter F."/>
            <person name="Albersmeier A."/>
            <person name="Kalinowski J."/>
            <person name="Ruckert C."/>
        </authorList>
    </citation>
    <scope>NUCLEOTIDE SEQUENCE</scope>
    <source>
        <strain evidence="5">CGMCC 1.12813</strain>
    </source>
</reference>
<dbReference type="PANTHER" id="PTHR46401:SF2">
    <property type="entry name" value="GLYCOSYLTRANSFERASE WBBK-RELATED"/>
    <property type="match status" value="1"/>
</dbReference>
<name>A0A916SJS5_9MICO</name>
<protein>
    <submittedName>
        <fullName evidence="5">Glycosyl transferase</fullName>
    </submittedName>
</protein>
<evidence type="ECO:0000259" key="3">
    <source>
        <dbReference type="Pfam" id="PF00534"/>
    </source>
</evidence>
<feature type="domain" description="Glycosyl transferase family 1" evidence="3">
    <location>
        <begin position="210"/>
        <end position="367"/>
    </location>
</feature>
<comment type="caution">
    <text evidence="5">The sequence shown here is derived from an EMBL/GenBank/DDBJ whole genome shotgun (WGS) entry which is preliminary data.</text>
</comment>
<dbReference type="InterPro" id="IPR001296">
    <property type="entry name" value="Glyco_trans_1"/>
</dbReference>
<keyword evidence="6" id="KW-1185">Reference proteome</keyword>
<evidence type="ECO:0000256" key="2">
    <source>
        <dbReference type="ARBA" id="ARBA00022679"/>
    </source>
</evidence>
<dbReference type="SUPFAM" id="SSF53756">
    <property type="entry name" value="UDP-Glycosyltransferase/glycogen phosphorylase"/>
    <property type="match status" value="1"/>
</dbReference>
<dbReference type="Pfam" id="PF13439">
    <property type="entry name" value="Glyco_transf_4"/>
    <property type="match status" value="1"/>
</dbReference>
<accession>A0A916SJS5</accession>
<dbReference type="InterPro" id="IPR028098">
    <property type="entry name" value="Glyco_trans_4-like_N"/>
</dbReference>
<dbReference type="Gene3D" id="3.40.50.2000">
    <property type="entry name" value="Glycogen Phosphorylase B"/>
    <property type="match status" value="2"/>
</dbReference>
<dbReference type="PANTHER" id="PTHR46401">
    <property type="entry name" value="GLYCOSYLTRANSFERASE WBBK-RELATED"/>
    <property type="match status" value="1"/>
</dbReference>
<gene>
    <name evidence="5" type="ORF">GCM10010979_17770</name>
</gene>
<dbReference type="Proteomes" id="UP000606922">
    <property type="component" value="Unassembled WGS sequence"/>
</dbReference>
<dbReference type="AlphaFoldDB" id="A0A916SJS5"/>
<organism evidence="5 6">
    <name type="scientific">Conyzicola nivalis</name>
    <dbReference type="NCBI Taxonomy" id="1477021"/>
    <lineage>
        <taxon>Bacteria</taxon>
        <taxon>Bacillati</taxon>
        <taxon>Actinomycetota</taxon>
        <taxon>Actinomycetes</taxon>
        <taxon>Micrococcales</taxon>
        <taxon>Microbacteriaceae</taxon>
        <taxon>Conyzicola</taxon>
    </lineage>
</organism>
<feature type="domain" description="Glycosyltransferase subfamily 4-like N-terminal" evidence="4">
    <location>
        <begin position="32"/>
        <end position="189"/>
    </location>
</feature>
<dbReference type="CDD" id="cd03809">
    <property type="entry name" value="GT4_MtfB-like"/>
    <property type="match status" value="1"/>
</dbReference>
<sequence>MASSRAARAAASVEARPAGVLVDATAIPADRGGVGRYLDELVAQLDGPFVIACQARDAVHYRELAPSATVLPQHPRIQSVARRLLWEQLSLPRLARRSGVSVIFSPHYTLPVLSRKKRVVTFHDATFFSDPGVHTPTKGRFFRAWIRLSSRLADAVVVPSIATASELARYIPRDVPRFDVAYHGVDRARFHEPTRAEVEVAATTLGLDGAPWIAFLGTVEPRKNVPSLVAAYRELVADWQSDWGPVPALAIAGGRGWETGLDAEVARTAPPASVHVLGFIDLEIMRGFLGGATVVSYPSLGEGFGLPVLEAMACGAPVLTTRRLALPEVGGDAVAYSEPDSSSISDGLRALVSDPVLRERLATRGIERSKRFSWRESAKTHQAVFARVTNGKV</sequence>
<keyword evidence="1" id="KW-0328">Glycosyltransferase</keyword>
<dbReference type="EMBL" id="BMGB01000001">
    <property type="protein sequence ID" value="GGB03541.1"/>
    <property type="molecule type" value="Genomic_DNA"/>
</dbReference>
<dbReference type="Pfam" id="PF00534">
    <property type="entry name" value="Glycos_transf_1"/>
    <property type="match status" value="1"/>
</dbReference>
<evidence type="ECO:0000313" key="5">
    <source>
        <dbReference type="EMBL" id="GGB03541.1"/>
    </source>
</evidence>
<reference evidence="5" key="2">
    <citation type="submission" date="2020-09" db="EMBL/GenBank/DDBJ databases">
        <authorList>
            <person name="Sun Q."/>
            <person name="Zhou Y."/>
        </authorList>
    </citation>
    <scope>NUCLEOTIDE SEQUENCE</scope>
    <source>
        <strain evidence="5">CGMCC 1.12813</strain>
    </source>
</reference>